<proteinExistence type="predicted"/>
<name>A0A2A6CXD8_PRIPA</name>
<evidence type="ECO:0000313" key="1">
    <source>
        <dbReference type="EnsemblMetazoa" id="PPA44217.1"/>
    </source>
</evidence>
<keyword evidence="2" id="KW-1185">Reference proteome</keyword>
<sequence>MGMGQNSLQQKKKRMNEWWMRKGKNPIRFKFPTTSGRCSRTLFGLPARNLYAILYPGWDILANILEYSLKTAARAYKGKRIDGIEETNISEYSLKTAARAYKGKREGKEGRDGWMGMDGWIGQHVNIQLIIGCALGHNARDENVIVDDVIEGKLMGMRLTTYDWSDNAIGERVATG</sequence>
<dbReference type="AlphaFoldDB" id="A0A2A6CXD8"/>
<accession>A0A8R1Z2W9</accession>
<dbReference type="EnsemblMetazoa" id="PPA44217.1">
    <property type="protein sequence ID" value="PPA44217.1"/>
    <property type="gene ID" value="WBGene00282586"/>
</dbReference>
<reference evidence="2" key="1">
    <citation type="journal article" date="2008" name="Nat. Genet.">
        <title>The Pristionchus pacificus genome provides a unique perspective on nematode lifestyle and parasitism.</title>
        <authorList>
            <person name="Dieterich C."/>
            <person name="Clifton S.W."/>
            <person name="Schuster L.N."/>
            <person name="Chinwalla A."/>
            <person name="Delehaunty K."/>
            <person name="Dinkelacker I."/>
            <person name="Fulton L."/>
            <person name="Fulton R."/>
            <person name="Godfrey J."/>
            <person name="Minx P."/>
            <person name="Mitreva M."/>
            <person name="Roeseler W."/>
            <person name="Tian H."/>
            <person name="Witte H."/>
            <person name="Yang S.P."/>
            <person name="Wilson R.K."/>
            <person name="Sommer R.J."/>
        </authorList>
    </citation>
    <scope>NUCLEOTIDE SEQUENCE [LARGE SCALE GENOMIC DNA]</scope>
    <source>
        <strain evidence="2">PS312</strain>
    </source>
</reference>
<reference evidence="1" key="2">
    <citation type="submission" date="2022-06" db="UniProtKB">
        <authorList>
            <consortium name="EnsemblMetazoa"/>
        </authorList>
    </citation>
    <scope>IDENTIFICATION</scope>
    <source>
        <strain evidence="1">PS312</strain>
    </source>
</reference>
<accession>A0A2A6CXD8</accession>
<evidence type="ECO:0000313" key="2">
    <source>
        <dbReference type="Proteomes" id="UP000005239"/>
    </source>
</evidence>
<dbReference type="Proteomes" id="UP000005239">
    <property type="component" value="Unassembled WGS sequence"/>
</dbReference>
<organism evidence="1 2">
    <name type="scientific">Pristionchus pacificus</name>
    <name type="common">Parasitic nematode worm</name>
    <dbReference type="NCBI Taxonomy" id="54126"/>
    <lineage>
        <taxon>Eukaryota</taxon>
        <taxon>Metazoa</taxon>
        <taxon>Ecdysozoa</taxon>
        <taxon>Nematoda</taxon>
        <taxon>Chromadorea</taxon>
        <taxon>Rhabditida</taxon>
        <taxon>Rhabditina</taxon>
        <taxon>Diplogasteromorpha</taxon>
        <taxon>Diplogasteroidea</taxon>
        <taxon>Neodiplogasteridae</taxon>
        <taxon>Pristionchus</taxon>
    </lineage>
</organism>
<protein>
    <submittedName>
        <fullName evidence="1">Uncharacterized protein</fullName>
    </submittedName>
</protein>
<gene>
    <name evidence="1" type="primary">WBGene00282586</name>
</gene>